<evidence type="ECO:0000256" key="5">
    <source>
        <dbReference type="PIRSR" id="PIRSR602081-1"/>
    </source>
</evidence>
<keyword evidence="3 5" id="KW-0274">FAD</keyword>
<dbReference type="InterPro" id="IPR036134">
    <property type="entry name" value="Crypto/Photolyase_FAD-like_sf"/>
</dbReference>
<dbReference type="Proteomes" id="UP000236893">
    <property type="component" value="Unassembled WGS sequence"/>
</dbReference>
<dbReference type="PROSITE" id="PS00394">
    <property type="entry name" value="DNA_PHOTOLYASES_1_1"/>
    <property type="match status" value="1"/>
</dbReference>
<dbReference type="InterPro" id="IPR006050">
    <property type="entry name" value="DNA_photolyase_N"/>
</dbReference>
<dbReference type="Gene3D" id="1.10.579.10">
    <property type="entry name" value="DNA Cyclobutane Dipyrimidine Photolyase, subunit A, domain 3"/>
    <property type="match status" value="1"/>
</dbReference>
<evidence type="ECO:0000256" key="2">
    <source>
        <dbReference type="ARBA" id="ARBA00022630"/>
    </source>
</evidence>
<dbReference type="PROSITE" id="PS00691">
    <property type="entry name" value="DNA_PHOTOLYASES_1_2"/>
    <property type="match status" value="1"/>
</dbReference>
<evidence type="ECO:0000313" key="10">
    <source>
        <dbReference type="Proteomes" id="UP000236893"/>
    </source>
</evidence>
<dbReference type="Pfam" id="PF00875">
    <property type="entry name" value="DNA_photolyase"/>
    <property type="match status" value="1"/>
</dbReference>
<dbReference type="InterPro" id="IPR036155">
    <property type="entry name" value="Crypto/Photolyase_N_sf"/>
</dbReference>
<feature type="site" description="Electron transfer via tryptophanyl radical" evidence="6">
    <location>
        <position position="366"/>
    </location>
</feature>
<sequence>MKKNKVNIFWFRRDLRLNDNPGLYHALKSGLPVLPLFIFDTIILNKLEDRADARVSFIHQALTQLSNELASFNSSLIIKHGSPKDVWLALQNEYSIENVFINHDYEPYAMLRDEEVKELLKQKNIELLDFKDQAIFEKNEVLKNDGKPYSVFTPYKNKWLKKLNDFYLRTYPSEKHLSYFFKTPKSPIPSLKALGFEQSFSEFPEKEYENIFANYDKHRNIPSIKGTSHISVHLRFGTVSIRELVRNAQERNAETWLNELIWRDFYFMIIWHFPHVIDRSFKPEYDQIKWRNNEEEFRLWCEGKTGYPIVDAGMRELNTTGFMHNRVRMITASFLTKHLLIDWRWGETYFAKKLLDFELSSNNGGWQWVAGSGCDAAPYFRIFNPHEQTKKFDPQLEYIKKWVPEFDQPNYPFPIVEHQYARQRCLMVYKLALKSLK</sequence>
<dbReference type="InterPro" id="IPR002081">
    <property type="entry name" value="Cryptochrome/DNA_photolyase_1"/>
</dbReference>
<dbReference type="AlphaFoldDB" id="A0A2S5A0B3"/>
<comment type="cofactor">
    <cofactor evidence="5">
        <name>FAD</name>
        <dbReference type="ChEBI" id="CHEBI:57692"/>
    </cofactor>
    <text evidence="5">Binds 1 FAD per subunit.</text>
</comment>
<accession>A0A2S5A0B3</accession>
<dbReference type="EMBL" id="PQVF01000009">
    <property type="protein sequence ID" value="POY35759.1"/>
    <property type="molecule type" value="Genomic_DNA"/>
</dbReference>
<dbReference type="PROSITE" id="PS51645">
    <property type="entry name" value="PHR_CRY_ALPHA_BETA"/>
    <property type="match status" value="1"/>
</dbReference>
<dbReference type="InterPro" id="IPR018394">
    <property type="entry name" value="DNA_photolyase_1_CS_C"/>
</dbReference>
<feature type="binding site" evidence="5">
    <location>
        <begin position="259"/>
        <end position="266"/>
    </location>
    <ligand>
        <name>FAD</name>
        <dbReference type="ChEBI" id="CHEBI:57692"/>
    </ligand>
</feature>
<evidence type="ECO:0000256" key="1">
    <source>
        <dbReference type="ARBA" id="ARBA00001932"/>
    </source>
</evidence>
<dbReference type="Gene3D" id="1.25.40.80">
    <property type="match status" value="1"/>
</dbReference>
<protein>
    <submittedName>
        <fullName evidence="9">Deoxyribodipyrimidine photolyase</fullName>
    </submittedName>
</protein>
<evidence type="ECO:0000256" key="7">
    <source>
        <dbReference type="RuleBase" id="RU004182"/>
    </source>
</evidence>
<dbReference type="OrthoDB" id="9772484at2"/>
<organism evidence="9 10">
    <name type="scientific">Solitalea longa</name>
    <dbReference type="NCBI Taxonomy" id="2079460"/>
    <lineage>
        <taxon>Bacteria</taxon>
        <taxon>Pseudomonadati</taxon>
        <taxon>Bacteroidota</taxon>
        <taxon>Sphingobacteriia</taxon>
        <taxon>Sphingobacteriales</taxon>
        <taxon>Sphingobacteriaceae</taxon>
        <taxon>Solitalea</taxon>
    </lineage>
</organism>
<comment type="caution">
    <text evidence="9">The sequence shown here is derived from an EMBL/GenBank/DDBJ whole genome shotgun (WGS) entry which is preliminary data.</text>
</comment>
<proteinExistence type="inferred from homology"/>
<gene>
    <name evidence="9" type="ORF">C3K47_13445</name>
</gene>
<feature type="domain" description="Photolyase/cryptochrome alpha/beta" evidence="8">
    <location>
        <begin position="5"/>
        <end position="135"/>
    </location>
</feature>
<dbReference type="InterPro" id="IPR005101">
    <property type="entry name" value="Cryptochr/Photolyase_FAD-bd"/>
</dbReference>
<dbReference type="InterPro" id="IPR014729">
    <property type="entry name" value="Rossmann-like_a/b/a_fold"/>
</dbReference>
<comment type="similarity">
    <text evidence="7">Belongs to the DNA photolyase family.</text>
</comment>
<dbReference type="SUPFAM" id="SSF52425">
    <property type="entry name" value="Cryptochrome/photolyase, N-terminal domain"/>
    <property type="match status" value="1"/>
</dbReference>
<dbReference type="GO" id="GO:0006950">
    <property type="term" value="P:response to stress"/>
    <property type="evidence" value="ECO:0007669"/>
    <property type="project" value="UniProtKB-ARBA"/>
</dbReference>
<dbReference type="Pfam" id="PF03441">
    <property type="entry name" value="FAD_binding_7"/>
    <property type="match status" value="1"/>
</dbReference>
<dbReference type="Gene3D" id="3.40.50.620">
    <property type="entry name" value="HUPs"/>
    <property type="match status" value="1"/>
</dbReference>
<name>A0A2S5A0B3_9SPHI</name>
<feature type="site" description="Electron transfer via tryptophanyl radical" evidence="6">
    <location>
        <position position="343"/>
    </location>
</feature>
<dbReference type="GO" id="GO:0009416">
    <property type="term" value="P:response to light stimulus"/>
    <property type="evidence" value="ECO:0007669"/>
    <property type="project" value="TreeGrafter"/>
</dbReference>
<dbReference type="GO" id="GO:0003904">
    <property type="term" value="F:deoxyribodipyrimidine photo-lyase activity"/>
    <property type="evidence" value="ECO:0007669"/>
    <property type="project" value="TreeGrafter"/>
</dbReference>
<feature type="binding site" evidence="5">
    <location>
        <position position="215"/>
    </location>
    <ligand>
        <name>FAD</name>
        <dbReference type="ChEBI" id="CHEBI:57692"/>
    </ligand>
</feature>
<dbReference type="PANTHER" id="PTHR11455">
    <property type="entry name" value="CRYPTOCHROME"/>
    <property type="match status" value="1"/>
</dbReference>
<dbReference type="PRINTS" id="PR00147">
    <property type="entry name" value="DNAPHOTLYASE"/>
</dbReference>
<evidence type="ECO:0000313" key="9">
    <source>
        <dbReference type="EMBL" id="POY35759.1"/>
    </source>
</evidence>
<dbReference type="RefSeq" id="WP_103789672.1">
    <property type="nucleotide sequence ID" value="NZ_PQVF01000009.1"/>
</dbReference>
<feature type="binding site" evidence="5">
    <location>
        <begin position="227"/>
        <end position="231"/>
    </location>
    <ligand>
        <name>FAD</name>
        <dbReference type="ChEBI" id="CHEBI:57692"/>
    </ligand>
</feature>
<keyword evidence="2 5" id="KW-0285">Flavoprotein</keyword>
<feature type="binding site" evidence="5">
    <location>
        <position position="256"/>
    </location>
    <ligand>
        <name>FAD</name>
        <dbReference type="ChEBI" id="CHEBI:57692"/>
    </ligand>
</feature>
<keyword evidence="10" id="KW-1185">Reference proteome</keyword>
<evidence type="ECO:0000259" key="8">
    <source>
        <dbReference type="PROSITE" id="PS51645"/>
    </source>
</evidence>
<evidence type="ECO:0000256" key="6">
    <source>
        <dbReference type="PIRSR" id="PIRSR602081-2"/>
    </source>
</evidence>
<reference evidence="9 10" key="1">
    <citation type="submission" date="2018-01" db="EMBL/GenBank/DDBJ databases">
        <authorList>
            <person name="Gaut B.S."/>
            <person name="Morton B.R."/>
            <person name="Clegg M.T."/>
            <person name="Duvall M.R."/>
        </authorList>
    </citation>
    <scope>NUCLEOTIDE SEQUENCE [LARGE SCALE GENOMIC DNA]</scope>
    <source>
        <strain evidence="9 10">HR-AV</strain>
    </source>
</reference>
<evidence type="ECO:0000256" key="3">
    <source>
        <dbReference type="ARBA" id="ARBA00022827"/>
    </source>
</evidence>
<feature type="site" description="Electron transfer via tryptophanyl radical" evidence="6">
    <location>
        <position position="290"/>
    </location>
</feature>
<dbReference type="GO" id="GO:0006139">
    <property type="term" value="P:nucleobase-containing compound metabolic process"/>
    <property type="evidence" value="ECO:0007669"/>
    <property type="project" value="UniProtKB-ARBA"/>
</dbReference>
<dbReference type="SUPFAM" id="SSF48173">
    <property type="entry name" value="Cryptochrome/photolyase FAD-binding domain"/>
    <property type="match status" value="1"/>
</dbReference>
<evidence type="ECO:0000256" key="4">
    <source>
        <dbReference type="ARBA" id="ARBA00022991"/>
    </source>
</evidence>
<keyword evidence="4 7" id="KW-0157">Chromophore</keyword>
<comment type="cofactor">
    <cofactor evidence="1">
        <name>(6R)-5,10-methylene-5,6,7,8-tetrahydrofolate</name>
        <dbReference type="ChEBI" id="CHEBI:15636"/>
    </cofactor>
</comment>
<keyword evidence="9" id="KW-0456">Lyase</keyword>
<dbReference type="GO" id="GO:0003677">
    <property type="term" value="F:DNA binding"/>
    <property type="evidence" value="ECO:0007669"/>
    <property type="project" value="TreeGrafter"/>
</dbReference>
<dbReference type="GO" id="GO:0071949">
    <property type="term" value="F:FAD binding"/>
    <property type="evidence" value="ECO:0007669"/>
    <property type="project" value="TreeGrafter"/>
</dbReference>
<dbReference type="PANTHER" id="PTHR11455:SF9">
    <property type="entry name" value="CRYPTOCHROME CIRCADIAN CLOCK 5 ISOFORM X1"/>
    <property type="match status" value="1"/>
</dbReference>